<dbReference type="VEuPathDB" id="TriTrypDB:ECC02_003917"/>
<dbReference type="UniPathway" id="UPA00109">
    <property type="reaction ID" value="UER00183"/>
</dbReference>
<dbReference type="VEuPathDB" id="TriTrypDB:TcCLB.510301.20"/>
<sequence length="372" mass="40834">MAQRVEVLQTQLPAYNRLKTPYEAELIATAKKMTAPGKGLLAADESIGSCAKRFAPLGLSNTEEHRRQYRALMLECEGMEQYISGVILHDETVYQKASTGETFVQLLQRKGVVPGIKTDMGLNPLVEGAEGEQMTGGLDGYVERARKYYSLGCRFCKWRNVYKIQNGTVSEAAVRFNAETLARYAVLSQLSGLVPIVEPEVMIDGTHSIETCQRVSQHVWAEVVTALHRHGVMWEGCLLKPNMVVPGAESGVRATPGQVAQYTVSTLARVLPPALPGVTFLSGGLSEVQASEYLNAMNICNLPRPWKLTFSYARALQSSALKAWGGKDSGIAAGRRAFMHRAKMNSLAQLGRYNRAEDDKESHSLYVAGNSY</sequence>
<evidence type="ECO:0000313" key="10">
    <source>
        <dbReference type="EMBL" id="KAF5223090.1"/>
    </source>
</evidence>
<dbReference type="NCBIfam" id="NF033379">
    <property type="entry name" value="FrucBisAld_I"/>
    <property type="match status" value="1"/>
</dbReference>
<evidence type="ECO:0000256" key="8">
    <source>
        <dbReference type="RuleBase" id="RU003994"/>
    </source>
</evidence>
<evidence type="ECO:0000256" key="5">
    <source>
        <dbReference type="ARBA" id="ARBA00023152"/>
    </source>
</evidence>
<comment type="similarity">
    <text evidence="3 8">Belongs to the class I fructose-bisphosphate aldolase family.</text>
</comment>
<dbReference type="OrthoDB" id="275758at2759"/>
<comment type="catalytic activity">
    <reaction evidence="1 8">
        <text>beta-D-fructose 1,6-bisphosphate = D-glyceraldehyde 3-phosphate + dihydroxyacetone phosphate</text>
        <dbReference type="Rhea" id="RHEA:14729"/>
        <dbReference type="ChEBI" id="CHEBI:32966"/>
        <dbReference type="ChEBI" id="CHEBI:57642"/>
        <dbReference type="ChEBI" id="CHEBI:59776"/>
        <dbReference type="EC" id="4.1.2.13"/>
    </reaction>
</comment>
<evidence type="ECO:0000256" key="9">
    <source>
        <dbReference type="RuleBase" id="RU004257"/>
    </source>
</evidence>
<proteinExistence type="inferred from homology"/>
<dbReference type="SUPFAM" id="SSF51569">
    <property type="entry name" value="Aldolase"/>
    <property type="match status" value="1"/>
</dbReference>
<dbReference type="EC" id="4.1.2.13" evidence="4 8"/>
<evidence type="ECO:0000256" key="3">
    <source>
        <dbReference type="ARBA" id="ARBA00010387"/>
    </source>
</evidence>
<reference evidence="10 13" key="2">
    <citation type="journal article" date="2019" name="Genome Biol. Evol.">
        <title>Nanopore Sequencing Significantly Improves Genome Assembly of the Protozoan Parasite Trypanosoma cruzi.</title>
        <authorList>
            <person name="Diaz-Viraque F."/>
            <person name="Pita S."/>
            <person name="Greif G."/>
            <person name="de Souza R.C.M."/>
            <person name="Iraola G."/>
            <person name="Robello C."/>
        </authorList>
    </citation>
    <scope>NUCLEOTIDE SEQUENCE [LARGE SCALE GENOMIC DNA]</scope>
    <source>
        <strain evidence="10 13">Berenice</strain>
    </source>
</reference>
<keyword evidence="5 8" id="KW-0324">Glycolysis</keyword>
<evidence type="ECO:0000256" key="7">
    <source>
        <dbReference type="ARBA" id="ARBA00023270"/>
    </source>
</evidence>
<dbReference type="VEuPathDB" id="TriTrypDB:TCDM_01107"/>
<gene>
    <name evidence="11" type="ORF">C3747_73g82</name>
    <name evidence="10" type="ORF">ECC02_003917</name>
</gene>
<evidence type="ECO:0000256" key="6">
    <source>
        <dbReference type="ARBA" id="ARBA00023239"/>
    </source>
</evidence>
<evidence type="ECO:0000256" key="2">
    <source>
        <dbReference type="ARBA" id="ARBA00004714"/>
    </source>
</evidence>
<dbReference type="VEuPathDB" id="TriTrypDB:TCSYLVIO_010015"/>
<dbReference type="VEuPathDB" id="TriTrypDB:C4B63_13g271"/>
<reference evidence="10" key="3">
    <citation type="submission" date="2020-04" db="EMBL/GenBank/DDBJ databases">
        <authorList>
            <person name="Diaz Viraque F."/>
        </authorList>
    </citation>
    <scope>NUCLEOTIDE SEQUENCE</scope>
    <source>
        <strain evidence="10">Berenice</strain>
    </source>
</reference>
<dbReference type="AlphaFoldDB" id="A0A2V2WQC6"/>
<dbReference type="VEuPathDB" id="TriTrypDB:BCY84_16222"/>
<dbReference type="SMR" id="A0A2V2WQC6"/>
<evidence type="ECO:0000256" key="1">
    <source>
        <dbReference type="ARBA" id="ARBA00000441"/>
    </source>
</evidence>
<dbReference type="GO" id="GO:0005737">
    <property type="term" value="C:cytoplasm"/>
    <property type="evidence" value="ECO:0007669"/>
    <property type="project" value="UniProtKB-ARBA"/>
</dbReference>
<reference evidence="11 12" key="1">
    <citation type="journal article" date="2018" name="Microb. Genom.">
        <title>Expanding an expanded genome: long-read sequencing of Trypanosoma cruzi.</title>
        <authorList>
            <person name="Berna L."/>
            <person name="Rodriguez M."/>
            <person name="Chiribao M.L."/>
            <person name="Parodi-Talice A."/>
            <person name="Pita S."/>
            <person name="Rijo G."/>
            <person name="Alvarez-Valin F."/>
            <person name="Robello C."/>
        </authorList>
    </citation>
    <scope>NUCLEOTIDE SEQUENCE [LARGE SCALE GENOMIC DNA]</scope>
    <source>
        <strain evidence="11 12">TCC</strain>
    </source>
</reference>
<comment type="caution">
    <text evidence="11">The sequence shown here is derived from an EMBL/GenBank/DDBJ whole genome shotgun (WGS) entry which is preliminary data.</text>
</comment>
<dbReference type="InterPro" id="IPR029768">
    <property type="entry name" value="Aldolase_I_AS"/>
</dbReference>
<evidence type="ECO:0000313" key="13">
    <source>
        <dbReference type="Proteomes" id="UP000583944"/>
    </source>
</evidence>
<evidence type="ECO:0000256" key="4">
    <source>
        <dbReference type="ARBA" id="ARBA00013068"/>
    </source>
</evidence>
<evidence type="ECO:0000313" key="12">
    <source>
        <dbReference type="Proteomes" id="UP000246078"/>
    </source>
</evidence>
<comment type="pathway">
    <text evidence="2 9">Carbohydrate degradation; glycolysis; D-glyceraldehyde 3-phosphate and glycerone phosphate from D-glucose: step 4/4.</text>
</comment>
<dbReference type="VEuPathDB" id="TriTrypDB:Tc_MARK_8571"/>
<dbReference type="InterPro" id="IPR000741">
    <property type="entry name" value="FBA_I"/>
</dbReference>
<dbReference type="OMA" id="FHQSTDK"/>
<dbReference type="Proteomes" id="UP000583944">
    <property type="component" value="Unassembled WGS sequence"/>
</dbReference>
<evidence type="ECO:0000313" key="11">
    <source>
        <dbReference type="EMBL" id="PWV10013.1"/>
    </source>
</evidence>
<protein>
    <recommendedName>
        <fullName evidence="4 8">Fructose-bisphosphate aldolase</fullName>
        <ecNumber evidence="4 8">4.1.2.13</ecNumber>
    </recommendedName>
</protein>
<organism evidence="11 12">
    <name type="scientific">Trypanosoma cruzi</name>
    <dbReference type="NCBI Taxonomy" id="5693"/>
    <lineage>
        <taxon>Eukaryota</taxon>
        <taxon>Discoba</taxon>
        <taxon>Euglenozoa</taxon>
        <taxon>Kinetoplastea</taxon>
        <taxon>Metakinetoplastina</taxon>
        <taxon>Trypanosomatida</taxon>
        <taxon>Trypanosomatidae</taxon>
        <taxon>Trypanosoma</taxon>
        <taxon>Schizotrypanum</taxon>
    </lineage>
</organism>
<dbReference type="VEuPathDB" id="TriTrypDB:C3747_73g82"/>
<name>A0A2V2WQC6_TRYCR</name>
<dbReference type="Pfam" id="PF00274">
    <property type="entry name" value="Glycolytic"/>
    <property type="match status" value="1"/>
</dbReference>
<dbReference type="EMBL" id="JABDHM010000022">
    <property type="protein sequence ID" value="KAF5223090.1"/>
    <property type="molecule type" value="Genomic_DNA"/>
</dbReference>
<dbReference type="VEuPathDB" id="TriTrypDB:TcYC6_0079510"/>
<dbReference type="EMBL" id="PRFC01000073">
    <property type="protein sequence ID" value="PWV10013.1"/>
    <property type="molecule type" value="Genomic_DNA"/>
</dbReference>
<dbReference type="PROSITE" id="PS00158">
    <property type="entry name" value="ALDOLASE_CLASS_I"/>
    <property type="match status" value="1"/>
</dbReference>
<accession>A0A2V2WQC6</accession>
<dbReference type="PANTHER" id="PTHR11627">
    <property type="entry name" value="FRUCTOSE-BISPHOSPHATE ALDOLASE"/>
    <property type="match status" value="1"/>
</dbReference>
<dbReference type="VEuPathDB" id="TriTrypDB:TcBrA4_0004410"/>
<dbReference type="Gene3D" id="3.20.20.70">
    <property type="entry name" value="Aldolase class I"/>
    <property type="match status" value="1"/>
</dbReference>
<dbReference type="Proteomes" id="UP000246078">
    <property type="component" value="Unassembled WGS sequence"/>
</dbReference>
<keyword evidence="7" id="KW-0704">Schiff base</keyword>
<dbReference type="VEuPathDB" id="TriTrypDB:TcG_01257"/>
<dbReference type="InterPro" id="IPR013785">
    <property type="entry name" value="Aldolase_TIM"/>
</dbReference>
<dbReference type="CDD" id="cd00948">
    <property type="entry name" value="FBP_aldolase_I_a"/>
    <property type="match status" value="1"/>
</dbReference>
<dbReference type="GO" id="GO:0006096">
    <property type="term" value="P:glycolytic process"/>
    <property type="evidence" value="ECO:0007669"/>
    <property type="project" value="UniProtKB-UniPathway"/>
</dbReference>
<dbReference type="FunFam" id="3.20.20.70:FF:000140">
    <property type="entry name" value="Fructose-bisphosphate aldolase"/>
    <property type="match status" value="1"/>
</dbReference>
<dbReference type="GO" id="GO:0004332">
    <property type="term" value="F:fructose-bisphosphate aldolase activity"/>
    <property type="evidence" value="ECO:0007669"/>
    <property type="project" value="UniProtKB-EC"/>
</dbReference>
<dbReference type="VEuPathDB" id="TriTrypDB:TcCLB.504163.40"/>
<dbReference type="VEuPathDB" id="TriTrypDB:TcCL_ESM08230"/>
<keyword evidence="6 8" id="KW-0456">Lyase</keyword>